<sequence>DAIAEAAFDDQCTGANPRYPLVAEIRQLLIDSYYGRAYVEPSAQDAAPVEVKPAGKSAARKDAALAK</sequence>
<evidence type="ECO:0008006" key="4">
    <source>
        <dbReference type="Google" id="ProtNLM"/>
    </source>
</evidence>
<reference evidence="3" key="1">
    <citation type="submission" date="2017-10" db="EMBL/GenBank/DDBJ databases">
        <authorList>
            <person name="Kravchenko I.K."/>
            <person name="Grouzdev D.S."/>
        </authorList>
    </citation>
    <scope>NUCLEOTIDE SEQUENCE [LARGE SCALE GENOMIC DNA]</scope>
    <source>
        <strain evidence="3">B2</strain>
    </source>
</reference>
<keyword evidence="3" id="KW-1185">Reference proteome</keyword>
<dbReference type="Proteomes" id="UP000225379">
    <property type="component" value="Unassembled WGS sequence"/>
</dbReference>
<dbReference type="RefSeq" id="WP_143273307.1">
    <property type="nucleotide sequence ID" value="NZ_PDKW01000041.1"/>
</dbReference>
<evidence type="ECO:0000313" key="2">
    <source>
        <dbReference type="EMBL" id="PGH56302.1"/>
    </source>
</evidence>
<accession>A0A2B8BFZ2</accession>
<dbReference type="AlphaFoldDB" id="A0A2B8BFZ2"/>
<feature type="region of interest" description="Disordered" evidence="1">
    <location>
        <begin position="42"/>
        <end position="67"/>
    </location>
</feature>
<organism evidence="2 3">
    <name type="scientific">Azospirillum palustre</name>
    <dbReference type="NCBI Taxonomy" id="2044885"/>
    <lineage>
        <taxon>Bacteria</taxon>
        <taxon>Pseudomonadati</taxon>
        <taxon>Pseudomonadota</taxon>
        <taxon>Alphaproteobacteria</taxon>
        <taxon>Rhodospirillales</taxon>
        <taxon>Azospirillaceae</taxon>
        <taxon>Azospirillum</taxon>
    </lineage>
</organism>
<gene>
    <name evidence="2" type="ORF">CRT60_15245</name>
</gene>
<comment type="caution">
    <text evidence="2">The sequence shown here is derived from an EMBL/GenBank/DDBJ whole genome shotgun (WGS) entry which is preliminary data.</text>
</comment>
<evidence type="ECO:0000256" key="1">
    <source>
        <dbReference type="SAM" id="MobiDB-lite"/>
    </source>
</evidence>
<dbReference type="EMBL" id="PDKW01000041">
    <property type="protein sequence ID" value="PGH56302.1"/>
    <property type="molecule type" value="Genomic_DNA"/>
</dbReference>
<evidence type="ECO:0000313" key="3">
    <source>
        <dbReference type="Proteomes" id="UP000225379"/>
    </source>
</evidence>
<dbReference type="OrthoDB" id="9801156at2"/>
<proteinExistence type="predicted"/>
<feature type="non-terminal residue" evidence="2">
    <location>
        <position position="1"/>
    </location>
</feature>
<name>A0A2B8BFZ2_9PROT</name>
<protein>
    <recommendedName>
        <fullName evidence="4">Bifunctional acetaldehyde-CoA/alcohol dehydrogenase</fullName>
    </recommendedName>
</protein>